<proteinExistence type="predicted"/>
<evidence type="ECO:0000313" key="3">
    <source>
        <dbReference type="Proteomes" id="UP000027222"/>
    </source>
</evidence>
<keyword evidence="3" id="KW-1185">Reference proteome</keyword>
<evidence type="ECO:0000256" key="1">
    <source>
        <dbReference type="SAM" id="MobiDB-lite"/>
    </source>
</evidence>
<dbReference type="EMBL" id="KL142367">
    <property type="protein sequence ID" value="KDR85955.1"/>
    <property type="molecule type" value="Genomic_DNA"/>
</dbReference>
<gene>
    <name evidence="2" type="ORF">GALMADRAFT_109484</name>
</gene>
<dbReference type="HOGENOM" id="CLU_100321_0_0_1"/>
<dbReference type="AlphaFoldDB" id="A0A067TRZ1"/>
<accession>A0A067TRZ1</accession>
<dbReference type="OrthoDB" id="3364808at2759"/>
<name>A0A067TRZ1_GALM3</name>
<organism evidence="2 3">
    <name type="scientific">Galerina marginata (strain CBS 339.88)</name>
    <dbReference type="NCBI Taxonomy" id="685588"/>
    <lineage>
        <taxon>Eukaryota</taxon>
        <taxon>Fungi</taxon>
        <taxon>Dikarya</taxon>
        <taxon>Basidiomycota</taxon>
        <taxon>Agaricomycotina</taxon>
        <taxon>Agaricomycetes</taxon>
        <taxon>Agaricomycetidae</taxon>
        <taxon>Agaricales</taxon>
        <taxon>Agaricineae</taxon>
        <taxon>Strophariaceae</taxon>
        <taxon>Galerina</taxon>
    </lineage>
</organism>
<protein>
    <submittedName>
        <fullName evidence="2">Uncharacterized protein</fullName>
    </submittedName>
</protein>
<dbReference type="Proteomes" id="UP000027222">
    <property type="component" value="Unassembled WGS sequence"/>
</dbReference>
<reference evidence="3" key="1">
    <citation type="journal article" date="2014" name="Proc. Natl. Acad. Sci. U.S.A.">
        <title>Extensive sampling of basidiomycete genomes demonstrates inadequacy of the white-rot/brown-rot paradigm for wood decay fungi.</title>
        <authorList>
            <person name="Riley R."/>
            <person name="Salamov A.A."/>
            <person name="Brown D.W."/>
            <person name="Nagy L.G."/>
            <person name="Floudas D."/>
            <person name="Held B.W."/>
            <person name="Levasseur A."/>
            <person name="Lombard V."/>
            <person name="Morin E."/>
            <person name="Otillar R."/>
            <person name="Lindquist E.A."/>
            <person name="Sun H."/>
            <person name="LaButti K.M."/>
            <person name="Schmutz J."/>
            <person name="Jabbour D."/>
            <person name="Luo H."/>
            <person name="Baker S.E."/>
            <person name="Pisabarro A.G."/>
            <person name="Walton J.D."/>
            <person name="Blanchette R.A."/>
            <person name="Henrissat B."/>
            <person name="Martin F."/>
            <person name="Cullen D."/>
            <person name="Hibbett D.S."/>
            <person name="Grigoriev I.V."/>
        </authorList>
    </citation>
    <scope>NUCLEOTIDE SEQUENCE [LARGE SCALE GENOMIC DNA]</scope>
    <source>
        <strain evidence="3">CBS 339.88</strain>
    </source>
</reference>
<evidence type="ECO:0000313" key="2">
    <source>
        <dbReference type="EMBL" id="KDR85955.1"/>
    </source>
</evidence>
<sequence>MDPPTFPYTDAQLEEAGLTGDNLTEQAAEIIATMRMRPDLLHLSIFVLQCVNKSSKRKGRGSHGSSNSLTVSDVPAESSNPPTPARDAPAVSQYTPDDYERTSYYNGIAEGGDHPELVYRSDMFTTPFPKPIGDAPRIPVKSACGLSSTPLKGIWTTVCPEILDLIEAAGIKWSSLDPACFFTRGLPGDLAKKGVFGPVVIWIGVIPGSTSAEAAHNASQEILELLRKKGVEDVVLEWRESEVRRLGDGW</sequence>
<feature type="region of interest" description="Disordered" evidence="1">
    <location>
        <begin position="55"/>
        <end position="93"/>
    </location>
</feature>